<reference evidence="3" key="1">
    <citation type="submission" date="2012-05" db="EMBL/GenBank/DDBJ databases">
        <authorList>
            <person name="Krishnakumar V."/>
            <person name="Cheung F."/>
            <person name="Xiao Y."/>
            <person name="Chan A."/>
            <person name="Moskal W.A."/>
            <person name="Town C.D."/>
        </authorList>
    </citation>
    <scope>NUCLEOTIDE SEQUENCE</scope>
</reference>
<dbReference type="PROSITE" id="PS50181">
    <property type="entry name" value="FBOX"/>
    <property type="match status" value="1"/>
</dbReference>
<evidence type="ECO:0000259" key="2">
    <source>
        <dbReference type="PROSITE" id="PS50181"/>
    </source>
</evidence>
<sequence>MMADATAESPTTILPVELMIEILARVDSNNPLQLRSVCKWWKSLVVDDQFVQKHLHKSLADITDLLSTATEHRKSFVSHQIPNHLQEEEEEDDDDDDDDEEVDEEEAAKRARMNRLAELDNLLVGVRSIKRELEIIKVDTLAMKDRMKCLESFLKIYLKSATSSSSQL</sequence>
<dbReference type="InterPro" id="IPR001810">
    <property type="entry name" value="F-box_dom"/>
</dbReference>
<dbReference type="SMART" id="SM00256">
    <property type="entry name" value="FBOX"/>
    <property type="match status" value="1"/>
</dbReference>
<evidence type="ECO:0000313" key="3">
    <source>
        <dbReference type="EMBL" id="AFK45103.1"/>
    </source>
</evidence>
<protein>
    <recommendedName>
        <fullName evidence="2">F-box domain-containing protein</fullName>
    </recommendedName>
</protein>
<feature type="compositionally biased region" description="Acidic residues" evidence="1">
    <location>
        <begin position="87"/>
        <end position="106"/>
    </location>
</feature>
<evidence type="ECO:0000256" key="1">
    <source>
        <dbReference type="SAM" id="MobiDB-lite"/>
    </source>
</evidence>
<name>I3SXW1_MEDTR</name>
<feature type="domain" description="F-box" evidence="2">
    <location>
        <begin position="8"/>
        <end position="54"/>
    </location>
</feature>
<dbReference type="ExpressionAtlas" id="I3SXW1">
    <property type="expression patterns" value="differential"/>
</dbReference>
<dbReference type="Gene3D" id="1.20.1280.50">
    <property type="match status" value="1"/>
</dbReference>
<feature type="region of interest" description="Disordered" evidence="1">
    <location>
        <begin position="76"/>
        <end position="109"/>
    </location>
</feature>
<accession>I3SXW1</accession>
<dbReference type="Pfam" id="PF12937">
    <property type="entry name" value="F-box-like"/>
    <property type="match status" value="1"/>
</dbReference>
<dbReference type="SUPFAM" id="SSF81383">
    <property type="entry name" value="F-box domain"/>
    <property type="match status" value="1"/>
</dbReference>
<proteinExistence type="evidence at transcript level"/>
<dbReference type="EMBL" id="BT145309">
    <property type="protein sequence ID" value="AFK45103.1"/>
    <property type="molecule type" value="mRNA"/>
</dbReference>
<dbReference type="AlphaFoldDB" id="I3SXW1"/>
<organism evidence="3">
    <name type="scientific">Medicago truncatula</name>
    <name type="common">Barrel medic</name>
    <name type="synonym">Medicago tribuloides</name>
    <dbReference type="NCBI Taxonomy" id="3880"/>
    <lineage>
        <taxon>Eukaryota</taxon>
        <taxon>Viridiplantae</taxon>
        <taxon>Streptophyta</taxon>
        <taxon>Embryophyta</taxon>
        <taxon>Tracheophyta</taxon>
        <taxon>Spermatophyta</taxon>
        <taxon>Magnoliopsida</taxon>
        <taxon>eudicotyledons</taxon>
        <taxon>Gunneridae</taxon>
        <taxon>Pentapetalae</taxon>
        <taxon>rosids</taxon>
        <taxon>fabids</taxon>
        <taxon>Fabales</taxon>
        <taxon>Fabaceae</taxon>
        <taxon>Papilionoideae</taxon>
        <taxon>50 kb inversion clade</taxon>
        <taxon>NPAAA clade</taxon>
        <taxon>Hologalegina</taxon>
        <taxon>IRL clade</taxon>
        <taxon>Trifolieae</taxon>
        <taxon>Medicago</taxon>
    </lineage>
</organism>
<dbReference type="InterPro" id="IPR036047">
    <property type="entry name" value="F-box-like_dom_sf"/>
</dbReference>